<accession>K1PLR7</accession>
<evidence type="ECO:0000256" key="1">
    <source>
        <dbReference type="ARBA" id="ARBA00004613"/>
    </source>
</evidence>
<evidence type="ECO:0000313" key="4">
    <source>
        <dbReference type="EMBL" id="EKC17400.1"/>
    </source>
</evidence>
<name>K1PLR7_MAGGI</name>
<evidence type="ECO:0000256" key="2">
    <source>
        <dbReference type="ARBA" id="ARBA00022525"/>
    </source>
</evidence>
<gene>
    <name evidence="4" type="ORF">CGI_10000910</name>
</gene>
<dbReference type="PANTHER" id="PTHR22923">
    <property type="entry name" value="CEREBELLIN-RELATED"/>
    <property type="match status" value="1"/>
</dbReference>
<dbReference type="PROSITE" id="PS50871">
    <property type="entry name" value="C1Q"/>
    <property type="match status" value="1"/>
</dbReference>
<sequence length="268" mass="29287">MPDHVAFHAVAYSPTNNAVVIFDHVITNVGGGYDNTTGVFTVPTPGLYVFSWTVETYGQRTEAVLLVNGVQQALSRADEAPSYYDTTTSFAVLNLTLNDEVNINVTMGSAQAMHTMISGWRINKTDDTAFFASLSRKVTGSTIVFDNETLDTHSAYSTSTGRFVAPRSGLYVFMMSATANGSPNFFTKFVFSNGNSQPKVWVDSDSSSLYDSSSYMSFGWLYAGDYVYVDAKTMTTNSMFAGWQLVNSSGSDLRSDDTFLENLFSISS</sequence>
<dbReference type="InterPro" id="IPR001073">
    <property type="entry name" value="C1q_dom"/>
</dbReference>
<dbReference type="EMBL" id="JH822982">
    <property type="protein sequence ID" value="EKC17400.1"/>
    <property type="molecule type" value="Genomic_DNA"/>
</dbReference>
<keyword evidence="3" id="KW-0732">Signal</keyword>
<dbReference type="HOGENOM" id="CLU_1009188_0_0_1"/>
<dbReference type="GO" id="GO:0005576">
    <property type="term" value="C:extracellular region"/>
    <property type="evidence" value="ECO:0007669"/>
    <property type="project" value="UniProtKB-SubCell"/>
</dbReference>
<keyword evidence="2" id="KW-0964">Secreted</keyword>
<dbReference type="InterPro" id="IPR008983">
    <property type="entry name" value="Tumour_necrosis_fac-like_dom"/>
</dbReference>
<dbReference type="PANTHER" id="PTHR22923:SF116">
    <property type="entry name" value="C1Q DOMAIN-CONTAINING PROTEIN"/>
    <property type="match status" value="1"/>
</dbReference>
<dbReference type="Gene3D" id="2.60.120.40">
    <property type="match status" value="2"/>
</dbReference>
<reference evidence="4" key="1">
    <citation type="journal article" date="2012" name="Nature">
        <title>The oyster genome reveals stress adaptation and complexity of shell formation.</title>
        <authorList>
            <person name="Zhang G."/>
            <person name="Fang X."/>
            <person name="Guo X."/>
            <person name="Li L."/>
            <person name="Luo R."/>
            <person name="Xu F."/>
            <person name="Yang P."/>
            <person name="Zhang L."/>
            <person name="Wang X."/>
            <person name="Qi H."/>
            <person name="Xiong Z."/>
            <person name="Que H."/>
            <person name="Xie Y."/>
            <person name="Holland P.W."/>
            <person name="Paps J."/>
            <person name="Zhu Y."/>
            <person name="Wu F."/>
            <person name="Chen Y."/>
            <person name="Wang J."/>
            <person name="Peng C."/>
            <person name="Meng J."/>
            <person name="Yang L."/>
            <person name="Liu J."/>
            <person name="Wen B."/>
            <person name="Zhang N."/>
            <person name="Huang Z."/>
            <person name="Zhu Q."/>
            <person name="Feng Y."/>
            <person name="Mount A."/>
            <person name="Hedgecock D."/>
            <person name="Xu Z."/>
            <person name="Liu Y."/>
            <person name="Domazet-Loso T."/>
            <person name="Du Y."/>
            <person name="Sun X."/>
            <person name="Zhang S."/>
            <person name="Liu B."/>
            <person name="Cheng P."/>
            <person name="Jiang X."/>
            <person name="Li J."/>
            <person name="Fan D."/>
            <person name="Wang W."/>
            <person name="Fu W."/>
            <person name="Wang T."/>
            <person name="Wang B."/>
            <person name="Zhang J."/>
            <person name="Peng Z."/>
            <person name="Li Y."/>
            <person name="Li N."/>
            <person name="Wang J."/>
            <person name="Chen M."/>
            <person name="He Y."/>
            <person name="Tan F."/>
            <person name="Song X."/>
            <person name="Zheng Q."/>
            <person name="Huang R."/>
            <person name="Yang H."/>
            <person name="Du X."/>
            <person name="Chen L."/>
            <person name="Yang M."/>
            <person name="Gaffney P.M."/>
            <person name="Wang S."/>
            <person name="Luo L."/>
            <person name="She Z."/>
            <person name="Ming Y."/>
            <person name="Huang W."/>
            <person name="Zhang S."/>
            <person name="Huang B."/>
            <person name="Zhang Y."/>
            <person name="Qu T."/>
            <person name="Ni P."/>
            <person name="Miao G."/>
            <person name="Wang J."/>
            <person name="Wang Q."/>
            <person name="Steinberg C.E."/>
            <person name="Wang H."/>
            <person name="Li N."/>
            <person name="Qian L."/>
            <person name="Zhang G."/>
            <person name="Li Y."/>
            <person name="Yang H."/>
            <person name="Liu X."/>
            <person name="Wang J."/>
            <person name="Yin Y."/>
            <person name="Wang J."/>
        </authorList>
    </citation>
    <scope>NUCLEOTIDE SEQUENCE [LARGE SCALE GENOMIC DNA]</scope>
    <source>
        <strain evidence="4">05x7-T-G4-1.051#20</strain>
    </source>
</reference>
<proteinExistence type="predicted"/>
<dbReference type="InParanoid" id="K1PLR7"/>
<protein>
    <submittedName>
        <fullName evidence="4">Complement C1q-like protein 4</fullName>
    </submittedName>
</protein>
<dbReference type="SUPFAM" id="SSF49842">
    <property type="entry name" value="TNF-like"/>
    <property type="match status" value="2"/>
</dbReference>
<dbReference type="SMART" id="SM00110">
    <property type="entry name" value="C1Q"/>
    <property type="match status" value="1"/>
</dbReference>
<dbReference type="InterPro" id="IPR050822">
    <property type="entry name" value="Cerebellin_Synaptic_Org"/>
</dbReference>
<dbReference type="Pfam" id="PF00386">
    <property type="entry name" value="C1q"/>
    <property type="match status" value="2"/>
</dbReference>
<evidence type="ECO:0000256" key="3">
    <source>
        <dbReference type="ARBA" id="ARBA00022729"/>
    </source>
</evidence>
<organism evidence="4">
    <name type="scientific">Magallana gigas</name>
    <name type="common">Pacific oyster</name>
    <name type="synonym">Crassostrea gigas</name>
    <dbReference type="NCBI Taxonomy" id="29159"/>
    <lineage>
        <taxon>Eukaryota</taxon>
        <taxon>Metazoa</taxon>
        <taxon>Spiralia</taxon>
        <taxon>Lophotrochozoa</taxon>
        <taxon>Mollusca</taxon>
        <taxon>Bivalvia</taxon>
        <taxon>Autobranchia</taxon>
        <taxon>Pteriomorphia</taxon>
        <taxon>Ostreida</taxon>
        <taxon>Ostreoidea</taxon>
        <taxon>Ostreidae</taxon>
        <taxon>Magallana</taxon>
    </lineage>
</organism>
<dbReference type="PRINTS" id="PR00007">
    <property type="entry name" value="COMPLEMNTC1Q"/>
</dbReference>
<dbReference type="AlphaFoldDB" id="K1PLR7"/>
<comment type="subcellular location">
    <subcellularLocation>
        <location evidence="1">Secreted</location>
    </subcellularLocation>
</comment>